<dbReference type="OrthoDB" id="9812586at2"/>
<gene>
    <name evidence="3 8" type="primary">grpE</name>
    <name evidence="7" type="ORF">EXM65_01110</name>
    <name evidence="8" type="ORF">FC774_01610</name>
    <name evidence="9" type="ORF">FDB51_12115</name>
</gene>
<dbReference type="Proteomes" id="UP000472355">
    <property type="component" value="Unassembled WGS sequence"/>
</dbReference>
<dbReference type="Gene3D" id="3.90.20.20">
    <property type="match status" value="1"/>
</dbReference>
<comment type="similarity">
    <text evidence="1 3 5">Belongs to the GrpE family.</text>
</comment>
<dbReference type="InterPro" id="IPR009012">
    <property type="entry name" value="GrpE_head"/>
</dbReference>
<comment type="subunit">
    <text evidence="3">Homodimer.</text>
</comment>
<comment type="function">
    <text evidence="3 4">Participates actively in the response to hyperosmotic and heat shock by preventing the aggregation of stress-denatured proteins, in association with DnaK and GrpE. It is the nucleotide exchange factor for DnaK and may function as a thermosensor. Unfolded proteins bind initially to DnaJ; upon interaction with the DnaJ-bound protein, DnaK hydrolyzes its bound ATP, resulting in the formation of a stable complex. GrpE releases ADP from DnaK; ATP binding to DnaK triggers the release of the substrate protein, thus completing the reaction cycle. Several rounds of ATP-dependent interactions between DnaJ, DnaK and GrpE are required for fully efficient folding.</text>
</comment>
<dbReference type="EMBL" id="SWOV01000002">
    <property type="protein sequence ID" value="NFF86607.1"/>
    <property type="molecule type" value="Genomic_DNA"/>
</dbReference>
<dbReference type="GO" id="GO:0051082">
    <property type="term" value="F:unfolded protein binding"/>
    <property type="evidence" value="ECO:0007669"/>
    <property type="project" value="TreeGrafter"/>
</dbReference>
<feature type="compositionally biased region" description="Acidic residues" evidence="6">
    <location>
        <begin position="13"/>
        <end position="37"/>
    </location>
</feature>
<dbReference type="InterPro" id="IPR013805">
    <property type="entry name" value="GrpE_CC"/>
</dbReference>
<evidence type="ECO:0000256" key="6">
    <source>
        <dbReference type="SAM" id="MobiDB-lite"/>
    </source>
</evidence>
<organism evidence="8 12">
    <name type="scientific">Clostridium botulinum</name>
    <dbReference type="NCBI Taxonomy" id="1491"/>
    <lineage>
        <taxon>Bacteria</taxon>
        <taxon>Bacillati</taxon>
        <taxon>Bacillota</taxon>
        <taxon>Clostridia</taxon>
        <taxon>Eubacteriales</taxon>
        <taxon>Clostridiaceae</taxon>
        <taxon>Clostridium</taxon>
    </lineage>
</organism>
<dbReference type="CDD" id="cd00446">
    <property type="entry name" value="GrpE"/>
    <property type="match status" value="1"/>
</dbReference>
<reference evidence="11 12" key="2">
    <citation type="submission" date="2019-04" db="EMBL/GenBank/DDBJ databases">
        <title>Genome sequencing of Clostridium botulinum Groups I-IV and Clostridium butyricum.</title>
        <authorList>
            <person name="Brunt J."/>
            <person name="Van Vliet A.H.M."/>
            <person name="Stringer S.C."/>
            <person name="Carter A.T."/>
            <person name="Peck M.W."/>
        </authorList>
    </citation>
    <scope>NUCLEOTIDE SEQUENCE [LARGE SCALE GENOMIC DNA]</scope>
    <source>
        <strain evidence="8 12">1605</strain>
        <strain evidence="9 11">CB-K-33E</strain>
    </source>
</reference>
<evidence type="ECO:0000256" key="2">
    <source>
        <dbReference type="ARBA" id="ARBA00023186"/>
    </source>
</evidence>
<dbReference type="GO" id="GO:0000774">
    <property type="term" value="F:adenyl-nucleotide exchange factor activity"/>
    <property type="evidence" value="ECO:0007669"/>
    <property type="project" value="InterPro"/>
</dbReference>
<keyword evidence="3" id="KW-0963">Cytoplasm</keyword>
<feature type="compositionally biased region" description="Acidic residues" evidence="6">
    <location>
        <begin position="46"/>
        <end position="56"/>
    </location>
</feature>
<dbReference type="GO" id="GO:0005737">
    <property type="term" value="C:cytoplasm"/>
    <property type="evidence" value="ECO:0007669"/>
    <property type="project" value="UniProtKB-SubCell"/>
</dbReference>
<comment type="subcellular location">
    <subcellularLocation>
        <location evidence="3">Cytoplasm</location>
    </subcellularLocation>
</comment>
<reference evidence="7 10" key="1">
    <citation type="submission" date="2019-02" db="EMBL/GenBank/DDBJ databases">
        <title>Genome sequencing of Clostridium botulinum clinical isolates.</title>
        <authorList>
            <person name="Brunt J."/>
            <person name="Van Vliet A.H.M."/>
            <person name="Stringer S.C."/>
            <person name="Grant K.A."/>
            <person name="Carter A.C."/>
            <person name="Peck M.W."/>
        </authorList>
    </citation>
    <scope>NUCLEOTIDE SEQUENCE [LARGE SCALE GENOMIC DNA]</scope>
    <source>
        <strain evidence="7 10">H113700579</strain>
    </source>
</reference>
<evidence type="ECO:0000313" key="11">
    <source>
        <dbReference type="Proteomes" id="UP000473681"/>
    </source>
</evidence>
<dbReference type="Gene3D" id="2.30.22.10">
    <property type="entry name" value="Head domain of nucleotide exchange factor GrpE"/>
    <property type="match status" value="1"/>
</dbReference>
<feature type="region of interest" description="Disordered" evidence="6">
    <location>
        <begin position="1"/>
        <end position="64"/>
    </location>
</feature>
<dbReference type="RefSeq" id="WP_012451386.1">
    <property type="nucleotide sequence ID" value="NZ_CP010520.1"/>
</dbReference>
<dbReference type="SUPFAM" id="SSF51064">
    <property type="entry name" value="Head domain of nucleotide exchange factor GrpE"/>
    <property type="match status" value="1"/>
</dbReference>
<feature type="compositionally biased region" description="Basic and acidic residues" evidence="6">
    <location>
        <begin position="1"/>
        <end position="12"/>
    </location>
</feature>
<evidence type="ECO:0000256" key="5">
    <source>
        <dbReference type="RuleBase" id="RU004478"/>
    </source>
</evidence>
<dbReference type="InterPro" id="IPR000740">
    <property type="entry name" value="GrpE"/>
</dbReference>
<dbReference type="PANTHER" id="PTHR21237">
    <property type="entry name" value="GRPE PROTEIN"/>
    <property type="match status" value="1"/>
</dbReference>
<evidence type="ECO:0000313" key="12">
    <source>
        <dbReference type="Proteomes" id="UP000476820"/>
    </source>
</evidence>
<dbReference type="NCBIfam" id="NF010738">
    <property type="entry name" value="PRK14140.1"/>
    <property type="match status" value="1"/>
</dbReference>
<dbReference type="NCBIfam" id="NF010757">
    <property type="entry name" value="PRK14160.1"/>
    <property type="match status" value="1"/>
</dbReference>
<accession>A0A0C2SMF7</accession>
<dbReference type="GO" id="GO:0006457">
    <property type="term" value="P:protein folding"/>
    <property type="evidence" value="ECO:0007669"/>
    <property type="project" value="InterPro"/>
</dbReference>
<evidence type="ECO:0000256" key="4">
    <source>
        <dbReference type="RuleBase" id="RU000639"/>
    </source>
</evidence>
<evidence type="ECO:0000313" key="9">
    <source>
        <dbReference type="EMBL" id="NFN35854.1"/>
    </source>
</evidence>
<dbReference type="PROSITE" id="PS01071">
    <property type="entry name" value="GRPE"/>
    <property type="match status" value="1"/>
</dbReference>
<dbReference type="GO" id="GO:0042803">
    <property type="term" value="F:protein homodimerization activity"/>
    <property type="evidence" value="ECO:0007669"/>
    <property type="project" value="InterPro"/>
</dbReference>
<evidence type="ECO:0000256" key="3">
    <source>
        <dbReference type="HAMAP-Rule" id="MF_01151"/>
    </source>
</evidence>
<sequence length="207" mass="23787">MEYNDETLKNEEVMEDVIEENENQEDNIENNDSENLTDEASKESSEESLNEEEDELSMMKKHKAENEKLKQEIEALNDRVLRITAEYDNYRKRTTKEKQGIYSDACVDVLKELVPVLDNLERAVAAEGSLEDLKKGVEMTIKSCQSSFEKLGVEEIDASADFDPNLHQAVMHIEDENMGKNQIAEVFLKGYKKEDKVIRYTVVKVAN</sequence>
<evidence type="ECO:0000313" key="10">
    <source>
        <dbReference type="Proteomes" id="UP000472355"/>
    </source>
</evidence>
<dbReference type="SUPFAM" id="SSF58014">
    <property type="entry name" value="Coiled-coil domain of nucleotide exchange factor GrpE"/>
    <property type="match status" value="1"/>
</dbReference>
<protein>
    <recommendedName>
        <fullName evidence="3 4">Protein GrpE</fullName>
    </recommendedName>
    <alternativeName>
        <fullName evidence="3">HSP-70 cofactor</fullName>
    </alternativeName>
</protein>
<comment type="caution">
    <text evidence="8">The sequence shown here is derived from an EMBL/GenBank/DDBJ whole genome shotgun (WGS) entry which is preliminary data.</text>
</comment>
<keyword evidence="3 4" id="KW-0346">Stress response</keyword>
<dbReference type="GO" id="GO:0051087">
    <property type="term" value="F:protein-folding chaperone binding"/>
    <property type="evidence" value="ECO:0007669"/>
    <property type="project" value="InterPro"/>
</dbReference>
<dbReference type="EMBL" id="SWVK01000016">
    <property type="protein sequence ID" value="NFN35854.1"/>
    <property type="molecule type" value="Genomic_DNA"/>
</dbReference>
<dbReference type="EMBL" id="SGKU01000002">
    <property type="protein sequence ID" value="NFA41205.1"/>
    <property type="molecule type" value="Genomic_DNA"/>
</dbReference>
<evidence type="ECO:0000256" key="1">
    <source>
        <dbReference type="ARBA" id="ARBA00009054"/>
    </source>
</evidence>
<evidence type="ECO:0000313" key="7">
    <source>
        <dbReference type="EMBL" id="NFA41205.1"/>
    </source>
</evidence>
<dbReference type="AlphaFoldDB" id="A0A0C2SMF7"/>
<dbReference type="HAMAP" id="MF_01151">
    <property type="entry name" value="GrpE"/>
    <property type="match status" value="1"/>
</dbReference>
<keyword evidence="2 3" id="KW-0143">Chaperone</keyword>
<evidence type="ECO:0000313" key="8">
    <source>
        <dbReference type="EMBL" id="NFF86607.1"/>
    </source>
</evidence>
<dbReference type="Proteomes" id="UP000473681">
    <property type="component" value="Unassembled WGS sequence"/>
</dbReference>
<dbReference type="Pfam" id="PF01025">
    <property type="entry name" value="GrpE"/>
    <property type="match status" value="1"/>
</dbReference>
<proteinExistence type="inferred from homology"/>
<name>A0A0C2SMF7_CLOBO</name>
<dbReference type="Proteomes" id="UP000476820">
    <property type="component" value="Unassembled WGS sequence"/>
</dbReference>
<dbReference type="PANTHER" id="PTHR21237:SF23">
    <property type="entry name" value="GRPE PROTEIN HOMOLOG, MITOCHONDRIAL"/>
    <property type="match status" value="1"/>
</dbReference>
<dbReference type="PRINTS" id="PR00773">
    <property type="entry name" value="GRPEPROTEIN"/>
</dbReference>